<name>A0A6A5XIA7_9PLEO</name>
<evidence type="ECO:0000313" key="2">
    <source>
        <dbReference type="Proteomes" id="UP000799778"/>
    </source>
</evidence>
<evidence type="ECO:0000313" key="1">
    <source>
        <dbReference type="EMBL" id="KAF2012852.1"/>
    </source>
</evidence>
<dbReference type="RefSeq" id="XP_033381191.1">
    <property type="nucleotide sequence ID" value="XM_033531243.1"/>
</dbReference>
<organism evidence="1 2">
    <name type="scientific">Aaosphaeria arxii CBS 175.79</name>
    <dbReference type="NCBI Taxonomy" id="1450172"/>
    <lineage>
        <taxon>Eukaryota</taxon>
        <taxon>Fungi</taxon>
        <taxon>Dikarya</taxon>
        <taxon>Ascomycota</taxon>
        <taxon>Pezizomycotina</taxon>
        <taxon>Dothideomycetes</taxon>
        <taxon>Pleosporomycetidae</taxon>
        <taxon>Pleosporales</taxon>
        <taxon>Pleosporales incertae sedis</taxon>
        <taxon>Aaosphaeria</taxon>
    </lineage>
</organism>
<dbReference type="EMBL" id="ML978072">
    <property type="protein sequence ID" value="KAF2012852.1"/>
    <property type="molecule type" value="Genomic_DNA"/>
</dbReference>
<reference evidence="1" key="1">
    <citation type="journal article" date="2020" name="Stud. Mycol.">
        <title>101 Dothideomycetes genomes: a test case for predicting lifestyles and emergence of pathogens.</title>
        <authorList>
            <person name="Haridas S."/>
            <person name="Albert R."/>
            <person name="Binder M."/>
            <person name="Bloem J."/>
            <person name="Labutti K."/>
            <person name="Salamov A."/>
            <person name="Andreopoulos B."/>
            <person name="Baker S."/>
            <person name="Barry K."/>
            <person name="Bills G."/>
            <person name="Bluhm B."/>
            <person name="Cannon C."/>
            <person name="Castanera R."/>
            <person name="Culley D."/>
            <person name="Daum C."/>
            <person name="Ezra D."/>
            <person name="Gonzalez J."/>
            <person name="Henrissat B."/>
            <person name="Kuo A."/>
            <person name="Liang C."/>
            <person name="Lipzen A."/>
            <person name="Lutzoni F."/>
            <person name="Magnuson J."/>
            <person name="Mondo S."/>
            <person name="Nolan M."/>
            <person name="Ohm R."/>
            <person name="Pangilinan J."/>
            <person name="Park H.-J."/>
            <person name="Ramirez L."/>
            <person name="Alfaro M."/>
            <person name="Sun H."/>
            <person name="Tritt A."/>
            <person name="Yoshinaga Y."/>
            <person name="Zwiers L.-H."/>
            <person name="Turgeon B."/>
            <person name="Goodwin S."/>
            <person name="Spatafora J."/>
            <person name="Crous P."/>
            <person name="Grigoriev I."/>
        </authorList>
    </citation>
    <scope>NUCLEOTIDE SEQUENCE</scope>
    <source>
        <strain evidence="1">CBS 175.79</strain>
    </source>
</reference>
<gene>
    <name evidence="1" type="ORF">BU24DRAFT_453173</name>
</gene>
<proteinExistence type="predicted"/>
<keyword evidence="2" id="KW-1185">Reference proteome</keyword>
<dbReference type="AlphaFoldDB" id="A0A6A5XIA7"/>
<sequence length="213" mass="24486">MEYTADMLKDLLRLPEGQVFSADEDLSRFYRQWGFTIYRTAYGETTNDLWDSLSQDIRSRVRDQILGSDTAGDNAEAQRLWSLFVLDVRDDPGNLSGATMDQVRLAFREEVGGRPMNVDDGPRRIFLYVDEEVMEFVGRGELMVKCVQADYRAEDYVPRNPRLGGQRFFGWMKATTKSLLSLWYTLSMRNFDEIAPETIGGAHLVIWDGDNLI</sequence>
<dbReference type="GeneID" id="54288640"/>
<protein>
    <submittedName>
        <fullName evidence="1">Uncharacterized protein</fullName>
    </submittedName>
</protein>
<accession>A0A6A5XIA7</accession>
<dbReference type="OrthoDB" id="3786498at2759"/>
<dbReference type="Proteomes" id="UP000799778">
    <property type="component" value="Unassembled WGS sequence"/>
</dbReference>